<name>A0A3N1X5W6_9FIRM</name>
<dbReference type="RefSeq" id="WP_123610868.1">
    <property type="nucleotide sequence ID" value="NZ_RJVG01000016.1"/>
</dbReference>
<feature type="transmembrane region" description="Helical" evidence="9">
    <location>
        <begin position="490"/>
        <end position="509"/>
    </location>
</feature>
<comment type="similarity">
    <text evidence="2">Belongs to the V-ATPase 116 kDa subunit family.</text>
</comment>
<proteinExistence type="inferred from homology"/>
<evidence type="ECO:0000256" key="4">
    <source>
        <dbReference type="ARBA" id="ARBA00022692"/>
    </source>
</evidence>
<keyword evidence="6" id="KW-0406">Ion transport</keyword>
<dbReference type="Pfam" id="PF01496">
    <property type="entry name" value="V_ATPase_I"/>
    <property type="match status" value="1"/>
</dbReference>
<comment type="caution">
    <text evidence="10">The sequence shown here is derived from an EMBL/GenBank/DDBJ whole genome shotgun (WGS) entry which is preliminary data.</text>
</comment>
<evidence type="ECO:0000256" key="5">
    <source>
        <dbReference type="ARBA" id="ARBA00022989"/>
    </source>
</evidence>
<evidence type="ECO:0000256" key="9">
    <source>
        <dbReference type="SAM" id="Phobius"/>
    </source>
</evidence>
<dbReference type="InterPro" id="IPR002490">
    <property type="entry name" value="V-ATPase_116kDa_su"/>
</dbReference>
<feature type="transmembrane region" description="Helical" evidence="9">
    <location>
        <begin position="428"/>
        <end position="450"/>
    </location>
</feature>
<accession>A0A3N1X5W6</accession>
<dbReference type="GO" id="GO:0051117">
    <property type="term" value="F:ATPase binding"/>
    <property type="evidence" value="ECO:0007669"/>
    <property type="project" value="TreeGrafter"/>
</dbReference>
<evidence type="ECO:0000256" key="7">
    <source>
        <dbReference type="ARBA" id="ARBA00023136"/>
    </source>
</evidence>
<reference evidence="10 11" key="1">
    <citation type="submission" date="2018-11" db="EMBL/GenBank/DDBJ databases">
        <title>Genomic Encyclopedia of Type Strains, Phase IV (KMG-IV): sequencing the most valuable type-strain genomes for metagenomic binning, comparative biology and taxonomic classification.</title>
        <authorList>
            <person name="Goeker M."/>
        </authorList>
    </citation>
    <scope>NUCLEOTIDE SEQUENCE [LARGE SCALE GENOMIC DNA]</scope>
    <source>
        <strain evidence="10 11">DSM 26537</strain>
    </source>
</reference>
<feature type="transmembrane region" description="Helical" evidence="9">
    <location>
        <begin position="357"/>
        <end position="380"/>
    </location>
</feature>
<dbReference type="PANTHER" id="PTHR11629">
    <property type="entry name" value="VACUOLAR PROTON ATPASES"/>
    <property type="match status" value="1"/>
</dbReference>
<keyword evidence="3" id="KW-0813">Transport</keyword>
<keyword evidence="4 9" id="KW-0812">Transmembrane</keyword>
<dbReference type="OrthoDB" id="9803814at2"/>
<protein>
    <submittedName>
        <fullName evidence="10">V/A-type H+-transporting ATPase subunit I</fullName>
    </submittedName>
</protein>
<evidence type="ECO:0000256" key="1">
    <source>
        <dbReference type="ARBA" id="ARBA00004141"/>
    </source>
</evidence>
<gene>
    <name evidence="10" type="ORF">EDD66_11637</name>
</gene>
<dbReference type="Proteomes" id="UP000273083">
    <property type="component" value="Unassembled WGS sequence"/>
</dbReference>
<dbReference type="GO" id="GO:0016471">
    <property type="term" value="C:vacuolar proton-transporting V-type ATPase complex"/>
    <property type="evidence" value="ECO:0007669"/>
    <property type="project" value="TreeGrafter"/>
</dbReference>
<evidence type="ECO:0000313" key="11">
    <source>
        <dbReference type="Proteomes" id="UP000273083"/>
    </source>
</evidence>
<dbReference type="GO" id="GO:0007035">
    <property type="term" value="P:vacuolar acidification"/>
    <property type="evidence" value="ECO:0007669"/>
    <property type="project" value="TreeGrafter"/>
</dbReference>
<feature type="transmembrane region" description="Helical" evidence="9">
    <location>
        <begin position="462"/>
        <end position="484"/>
    </location>
</feature>
<evidence type="ECO:0000313" key="10">
    <source>
        <dbReference type="EMBL" id="ROR22155.1"/>
    </source>
</evidence>
<organism evidence="10 11">
    <name type="scientific">Mobilisporobacter senegalensis</name>
    <dbReference type="NCBI Taxonomy" id="1329262"/>
    <lineage>
        <taxon>Bacteria</taxon>
        <taxon>Bacillati</taxon>
        <taxon>Bacillota</taxon>
        <taxon>Clostridia</taxon>
        <taxon>Lachnospirales</taxon>
        <taxon>Lachnospiraceae</taxon>
        <taxon>Mobilisporobacter</taxon>
    </lineage>
</organism>
<keyword evidence="5 9" id="KW-1133">Transmembrane helix</keyword>
<feature type="coiled-coil region" evidence="8">
    <location>
        <begin position="88"/>
        <end position="115"/>
    </location>
</feature>
<evidence type="ECO:0000256" key="2">
    <source>
        <dbReference type="ARBA" id="ARBA00009904"/>
    </source>
</evidence>
<keyword evidence="8" id="KW-0175">Coiled coil</keyword>
<feature type="transmembrane region" description="Helical" evidence="9">
    <location>
        <begin position="581"/>
        <end position="605"/>
    </location>
</feature>
<comment type="subcellular location">
    <subcellularLocation>
        <location evidence="1">Membrane</location>
        <topology evidence="1">Multi-pass membrane protein</topology>
    </subcellularLocation>
</comment>
<evidence type="ECO:0000256" key="8">
    <source>
        <dbReference type="SAM" id="Coils"/>
    </source>
</evidence>
<feature type="transmembrane region" description="Helical" evidence="9">
    <location>
        <begin position="387"/>
        <end position="408"/>
    </location>
</feature>
<dbReference type="PANTHER" id="PTHR11629:SF63">
    <property type="entry name" value="V-TYPE PROTON ATPASE SUBUNIT A"/>
    <property type="match status" value="1"/>
</dbReference>
<evidence type="ECO:0000256" key="6">
    <source>
        <dbReference type="ARBA" id="ARBA00023065"/>
    </source>
</evidence>
<dbReference type="AlphaFoldDB" id="A0A3N1X5W6"/>
<dbReference type="GO" id="GO:0046961">
    <property type="term" value="F:proton-transporting ATPase activity, rotational mechanism"/>
    <property type="evidence" value="ECO:0007669"/>
    <property type="project" value="InterPro"/>
</dbReference>
<sequence length="631" mass="72323">MIEKMKFLSITGPKKDIDRVVEVYLKKYEIHLENALSELSSVHDLTPFIEANPYKDILNRSEELIKKIGSDNMPAKRKMSPEEAKEILENSLSMLDDLNDERLDLKTKRTHLTELTSQIEPFRSMDFEIKKILNFKFIKFRFGKIPYEYYDKFSKYAYDNLNTVFFECNNDENYVWGIYFVPASLSIKIDAIFASLHFERIMLPNEYEGTPQEAYEALNIQIDEMNIQRKIIAKKIKSKLKKDADDILLAYKILSSLSQNFDVRKLAACTKDKQQVFYILCGWISERDTKRLLSEIKNDPDVYCFIEEINENTTSKPPTKLKNPKIFRPFEMFIKMYGLPAYNEIDPTIFVALTYSFMFGMMFGDVGQGLCLVLGGYLLYKRKKLNLAAIISCAGIFSTIFGFLYGSIFGFEEILHPVWVNPMKDTMTVLYTAIGFGVFLIIIAMIISIINGIKARDIEKIFFDTNGIAGLVFYIVVIAIVLLAISGNTLPSIVLSGTGIGLPLLLIFLREPLTRLIEKKKDLIPGNKGMFFLESFFELFEVLLSYITNTVSFVRVGAFALSHAGMMSVVLMLGKAEENPNFLIIILGNIFVACLEGLIVGIQVLRLEYYEMFSRFYKGNGKEFKAYKNQL</sequence>
<feature type="transmembrane region" description="Helical" evidence="9">
    <location>
        <begin position="553"/>
        <end position="574"/>
    </location>
</feature>
<dbReference type="GO" id="GO:0033179">
    <property type="term" value="C:proton-transporting V-type ATPase, V0 domain"/>
    <property type="evidence" value="ECO:0007669"/>
    <property type="project" value="InterPro"/>
</dbReference>
<evidence type="ECO:0000256" key="3">
    <source>
        <dbReference type="ARBA" id="ARBA00022448"/>
    </source>
</evidence>
<dbReference type="EMBL" id="RJVG01000016">
    <property type="protein sequence ID" value="ROR22155.1"/>
    <property type="molecule type" value="Genomic_DNA"/>
</dbReference>
<keyword evidence="7 9" id="KW-0472">Membrane</keyword>
<keyword evidence="11" id="KW-1185">Reference proteome</keyword>